<keyword evidence="2 11" id="KW-0808">Transferase</keyword>
<dbReference type="EMBL" id="MBUA01000027">
    <property type="protein sequence ID" value="MBC6492263.1"/>
    <property type="molecule type" value="Genomic_DNA"/>
</dbReference>
<evidence type="ECO:0000259" key="13">
    <source>
        <dbReference type="Pfam" id="PF01966"/>
    </source>
</evidence>
<dbReference type="Pfam" id="PF01743">
    <property type="entry name" value="PolyA_pol"/>
    <property type="match status" value="1"/>
</dbReference>
<evidence type="ECO:0000256" key="9">
    <source>
        <dbReference type="ARBA" id="ARBA00022842"/>
    </source>
</evidence>
<dbReference type="Gene3D" id="3.30.460.10">
    <property type="entry name" value="Beta Polymerase, domain 2"/>
    <property type="match status" value="1"/>
</dbReference>
<dbReference type="InterPro" id="IPR002646">
    <property type="entry name" value="PolA_pol_head_dom"/>
</dbReference>
<gene>
    <name evidence="16" type="ORF">BC349_14470</name>
</gene>
<evidence type="ECO:0000259" key="12">
    <source>
        <dbReference type="Pfam" id="PF01743"/>
    </source>
</evidence>
<feature type="domain" description="CCA-adding enzyme C-terminal" evidence="15">
    <location>
        <begin position="387"/>
        <end position="454"/>
    </location>
</feature>
<dbReference type="InterPro" id="IPR006674">
    <property type="entry name" value="HD_domain"/>
</dbReference>
<comment type="cofactor">
    <cofactor evidence="1">
        <name>Mg(2+)</name>
        <dbReference type="ChEBI" id="CHEBI:18420"/>
    </cofactor>
</comment>
<dbReference type="Pfam" id="PF01966">
    <property type="entry name" value="HD"/>
    <property type="match status" value="1"/>
</dbReference>
<comment type="similarity">
    <text evidence="11">Belongs to the tRNA nucleotidyltransferase/poly(A) polymerase family.</text>
</comment>
<keyword evidence="6" id="KW-0547">Nucleotide-binding</keyword>
<name>A0ABR7MCJ4_9BACT</name>
<dbReference type="Gene3D" id="1.10.3090.10">
    <property type="entry name" value="cca-adding enzyme, domain 2"/>
    <property type="match status" value="1"/>
</dbReference>
<dbReference type="InterPro" id="IPR032828">
    <property type="entry name" value="PolyA_RNA-bd"/>
</dbReference>
<evidence type="ECO:0000256" key="11">
    <source>
        <dbReference type="RuleBase" id="RU003953"/>
    </source>
</evidence>
<evidence type="ECO:0000313" key="16">
    <source>
        <dbReference type="EMBL" id="MBC6492263.1"/>
    </source>
</evidence>
<keyword evidence="10 11" id="KW-0694">RNA-binding</keyword>
<keyword evidence="17" id="KW-1185">Reference proteome</keyword>
<dbReference type="Gene3D" id="1.10.246.80">
    <property type="match status" value="1"/>
</dbReference>
<feature type="domain" description="tRNA nucleotidyltransferase/poly(A) polymerase RNA and SrmB- binding" evidence="14">
    <location>
        <begin position="182"/>
        <end position="241"/>
    </location>
</feature>
<evidence type="ECO:0000256" key="10">
    <source>
        <dbReference type="ARBA" id="ARBA00022884"/>
    </source>
</evidence>
<comment type="caution">
    <text evidence="16">The sequence shown here is derived from an EMBL/GenBank/DDBJ whole genome shotgun (WGS) entry which is preliminary data.</text>
</comment>
<reference evidence="16 17" key="1">
    <citation type="submission" date="2016-07" db="EMBL/GenBank/DDBJ databases">
        <title>Genome analysis of Flavihumibacter stibioxidans YS-17.</title>
        <authorList>
            <person name="Shi K."/>
            <person name="Han Y."/>
            <person name="Wang G."/>
        </authorList>
    </citation>
    <scope>NUCLEOTIDE SEQUENCE [LARGE SCALE GENOMIC DNA]</scope>
    <source>
        <strain evidence="16 17">YS-17</strain>
    </source>
</reference>
<sequence>MDINCTEKELFLLKKIAHAAGELQMPCYVIGGFVRDKILGRPTKDADIVCVGDGIELAHKVAERFQPRPNVAYYKNFGTASIKVEEFEVEFVGARKESYRYHSRNPEVEPGTLEEDQLRRDFTINAMAISLNRDDYGKLVDPFNGMEDMKAGIIRTPLEPGQTFSDDPLRMLRAIRFASQLGFEIEGVTWEGICLHVDRIKIISQERITEELNKILLSPKPSVGLDLLYRAGLMHIIFPQMVDLAGAEYIDGKGHKDNFYHTLQVVDNISQHTNDLWLRWAALLHDIGKPATKKFEPGHGWTFHGHEVVGGRMVPKIFTKLKLPQNEKMRYVRKLVELHLRPISLTKENITDSAIRRLLFDAGDEMDDLMMLCSADITSKNKFKVRRYLSNFNLVRERLQEVEEKDRIRNWQPPITGEMIMEVFGLPPGKIVGEIKNAIREAILDGEIENSYDAAYSLMVKKAAEFNLQPVR</sequence>
<evidence type="ECO:0000256" key="8">
    <source>
        <dbReference type="ARBA" id="ARBA00022840"/>
    </source>
</evidence>
<dbReference type="SUPFAM" id="SSF81891">
    <property type="entry name" value="Poly A polymerase C-terminal region-like"/>
    <property type="match status" value="1"/>
</dbReference>
<evidence type="ECO:0000256" key="3">
    <source>
        <dbReference type="ARBA" id="ARBA00022694"/>
    </source>
</evidence>
<keyword evidence="7" id="KW-0692">RNA repair</keyword>
<organism evidence="16 17">
    <name type="scientific">Flavihumibacter stibioxidans</name>
    <dbReference type="NCBI Taxonomy" id="1834163"/>
    <lineage>
        <taxon>Bacteria</taxon>
        <taxon>Pseudomonadati</taxon>
        <taxon>Bacteroidota</taxon>
        <taxon>Chitinophagia</taxon>
        <taxon>Chitinophagales</taxon>
        <taxon>Chitinophagaceae</taxon>
        <taxon>Flavihumibacter</taxon>
    </lineage>
</organism>
<evidence type="ECO:0000256" key="6">
    <source>
        <dbReference type="ARBA" id="ARBA00022741"/>
    </source>
</evidence>
<keyword evidence="8" id="KW-0067">ATP-binding</keyword>
<protein>
    <submittedName>
        <fullName evidence="16">tRNA nucleotidyltransferase</fullName>
    </submittedName>
</protein>
<evidence type="ECO:0000256" key="2">
    <source>
        <dbReference type="ARBA" id="ARBA00022679"/>
    </source>
</evidence>
<proteinExistence type="inferred from homology"/>
<dbReference type="Proteomes" id="UP000765802">
    <property type="component" value="Unassembled WGS sequence"/>
</dbReference>
<keyword evidence="4" id="KW-0548">Nucleotidyltransferase</keyword>
<dbReference type="InterPro" id="IPR050124">
    <property type="entry name" value="tRNA_CCA-adding_enzyme"/>
</dbReference>
<evidence type="ECO:0000259" key="14">
    <source>
        <dbReference type="Pfam" id="PF12627"/>
    </source>
</evidence>
<keyword evidence="5" id="KW-0479">Metal-binding</keyword>
<keyword evidence="3" id="KW-0819">tRNA processing</keyword>
<accession>A0ABR7MCJ4</accession>
<evidence type="ECO:0000313" key="17">
    <source>
        <dbReference type="Proteomes" id="UP000765802"/>
    </source>
</evidence>
<dbReference type="PANTHER" id="PTHR47545">
    <property type="entry name" value="MULTIFUNCTIONAL CCA PROTEIN"/>
    <property type="match status" value="1"/>
</dbReference>
<dbReference type="NCBIfam" id="TIGR00277">
    <property type="entry name" value="HDIG"/>
    <property type="match status" value="1"/>
</dbReference>
<dbReference type="InterPro" id="IPR032810">
    <property type="entry name" value="CCA-adding_enz_C"/>
</dbReference>
<dbReference type="CDD" id="cd05398">
    <property type="entry name" value="NT_ClassII-CCAase"/>
    <property type="match status" value="1"/>
</dbReference>
<dbReference type="PANTHER" id="PTHR47545:SF1">
    <property type="entry name" value="MULTIFUNCTIONAL CCA PROTEIN"/>
    <property type="match status" value="1"/>
</dbReference>
<dbReference type="Pfam" id="PF12627">
    <property type="entry name" value="PolyA_pol_RNAbd"/>
    <property type="match status" value="1"/>
</dbReference>
<evidence type="ECO:0000259" key="15">
    <source>
        <dbReference type="Pfam" id="PF13735"/>
    </source>
</evidence>
<evidence type="ECO:0000256" key="7">
    <source>
        <dbReference type="ARBA" id="ARBA00022800"/>
    </source>
</evidence>
<feature type="domain" description="HD" evidence="13">
    <location>
        <begin position="259"/>
        <end position="354"/>
    </location>
</feature>
<dbReference type="InterPro" id="IPR003607">
    <property type="entry name" value="HD/PDEase_dom"/>
</dbReference>
<keyword evidence="9" id="KW-0460">Magnesium</keyword>
<evidence type="ECO:0000256" key="1">
    <source>
        <dbReference type="ARBA" id="ARBA00001946"/>
    </source>
</evidence>
<dbReference type="CDD" id="cd00077">
    <property type="entry name" value="HDc"/>
    <property type="match status" value="1"/>
</dbReference>
<evidence type="ECO:0000256" key="4">
    <source>
        <dbReference type="ARBA" id="ARBA00022695"/>
    </source>
</evidence>
<dbReference type="SUPFAM" id="SSF81301">
    <property type="entry name" value="Nucleotidyltransferase"/>
    <property type="match status" value="1"/>
</dbReference>
<dbReference type="InterPro" id="IPR043519">
    <property type="entry name" value="NT_sf"/>
</dbReference>
<evidence type="ECO:0000256" key="5">
    <source>
        <dbReference type="ARBA" id="ARBA00022723"/>
    </source>
</evidence>
<feature type="domain" description="Poly A polymerase head" evidence="12">
    <location>
        <begin position="27"/>
        <end position="155"/>
    </location>
</feature>
<dbReference type="InterPro" id="IPR006675">
    <property type="entry name" value="HDIG_dom"/>
</dbReference>
<dbReference type="Pfam" id="PF13735">
    <property type="entry name" value="tRNA_NucTran2_2"/>
    <property type="match status" value="1"/>
</dbReference>